<evidence type="ECO:0000313" key="2">
    <source>
        <dbReference type="EMBL" id="KAL3383605.1"/>
    </source>
</evidence>
<protein>
    <submittedName>
        <fullName evidence="2">Uncharacterized protein</fullName>
    </submittedName>
</protein>
<reference evidence="2 3" key="1">
    <citation type="journal article" date="2024" name="bioRxiv">
        <title>A reference genome for Trichogramma kaykai: A tiny desert-dwelling parasitoid wasp with competing sex-ratio distorters.</title>
        <authorList>
            <person name="Culotta J."/>
            <person name="Lindsey A.R."/>
        </authorList>
    </citation>
    <scope>NUCLEOTIDE SEQUENCE [LARGE SCALE GENOMIC DNA]</scope>
    <source>
        <strain evidence="2 3">KSX58</strain>
    </source>
</reference>
<accession>A0ABD2VSJ0</accession>
<keyword evidence="1" id="KW-0472">Membrane</keyword>
<dbReference type="AlphaFoldDB" id="A0ABD2VSJ0"/>
<keyword evidence="1" id="KW-0812">Transmembrane</keyword>
<feature type="transmembrane region" description="Helical" evidence="1">
    <location>
        <begin position="35"/>
        <end position="56"/>
    </location>
</feature>
<dbReference type="EMBL" id="JBJJXI010000187">
    <property type="protein sequence ID" value="KAL3383605.1"/>
    <property type="molecule type" value="Genomic_DNA"/>
</dbReference>
<keyword evidence="3" id="KW-1185">Reference proteome</keyword>
<name>A0ABD2VSJ0_9HYME</name>
<proteinExistence type="predicted"/>
<sequence length="118" mass="14325">MSCDVIHDIMKKTIFLVGFLLRKCPKRCPLKVYVYNIYALLYAIDLQEIMLELFVITRNMKKKKINSFEEVQKIKEAHTQRTNERKDTIKLVNEMFVNKLSREYWNYFKEKSQNGKFY</sequence>
<comment type="caution">
    <text evidence="2">The sequence shown here is derived from an EMBL/GenBank/DDBJ whole genome shotgun (WGS) entry which is preliminary data.</text>
</comment>
<organism evidence="2 3">
    <name type="scientific">Trichogramma kaykai</name>
    <dbReference type="NCBI Taxonomy" id="54128"/>
    <lineage>
        <taxon>Eukaryota</taxon>
        <taxon>Metazoa</taxon>
        <taxon>Ecdysozoa</taxon>
        <taxon>Arthropoda</taxon>
        <taxon>Hexapoda</taxon>
        <taxon>Insecta</taxon>
        <taxon>Pterygota</taxon>
        <taxon>Neoptera</taxon>
        <taxon>Endopterygota</taxon>
        <taxon>Hymenoptera</taxon>
        <taxon>Apocrita</taxon>
        <taxon>Proctotrupomorpha</taxon>
        <taxon>Chalcidoidea</taxon>
        <taxon>Trichogrammatidae</taxon>
        <taxon>Trichogramma</taxon>
    </lineage>
</organism>
<gene>
    <name evidence="2" type="ORF">TKK_020508</name>
</gene>
<evidence type="ECO:0000256" key="1">
    <source>
        <dbReference type="SAM" id="Phobius"/>
    </source>
</evidence>
<dbReference type="Proteomes" id="UP001627154">
    <property type="component" value="Unassembled WGS sequence"/>
</dbReference>
<keyword evidence="1" id="KW-1133">Transmembrane helix</keyword>
<evidence type="ECO:0000313" key="3">
    <source>
        <dbReference type="Proteomes" id="UP001627154"/>
    </source>
</evidence>